<evidence type="ECO:0000256" key="4">
    <source>
        <dbReference type="ARBA" id="ARBA00023136"/>
    </source>
</evidence>
<proteinExistence type="predicted"/>
<dbReference type="GO" id="GO:0022857">
    <property type="term" value="F:transmembrane transporter activity"/>
    <property type="evidence" value="ECO:0007669"/>
    <property type="project" value="InterPro"/>
</dbReference>
<feature type="transmembrane region" description="Helical" evidence="6">
    <location>
        <begin position="162"/>
        <end position="181"/>
    </location>
</feature>
<dbReference type="Gene3D" id="1.20.1250.20">
    <property type="entry name" value="MFS general substrate transporter like domains"/>
    <property type="match status" value="2"/>
</dbReference>
<gene>
    <name evidence="8" type="ORF">Slin15195_G113930</name>
</gene>
<evidence type="ECO:0000313" key="8">
    <source>
        <dbReference type="EMBL" id="USW58074.1"/>
    </source>
</evidence>
<dbReference type="InterPro" id="IPR036259">
    <property type="entry name" value="MFS_trans_sf"/>
</dbReference>
<dbReference type="AlphaFoldDB" id="A0A9Q9AZI4"/>
<evidence type="ECO:0000313" key="9">
    <source>
        <dbReference type="Proteomes" id="UP001056384"/>
    </source>
</evidence>
<feature type="transmembrane region" description="Helical" evidence="6">
    <location>
        <begin position="28"/>
        <end position="53"/>
    </location>
</feature>
<feature type="region of interest" description="Disordered" evidence="5">
    <location>
        <begin position="531"/>
        <end position="571"/>
    </location>
</feature>
<comment type="subcellular location">
    <subcellularLocation>
        <location evidence="1">Membrane</location>
        <topology evidence="1">Multi-pass membrane protein</topology>
    </subcellularLocation>
</comment>
<dbReference type="Proteomes" id="UP001056384">
    <property type="component" value="Chromosome 10"/>
</dbReference>
<evidence type="ECO:0000259" key="7">
    <source>
        <dbReference type="PROSITE" id="PS50850"/>
    </source>
</evidence>
<keyword evidence="2 6" id="KW-0812">Transmembrane</keyword>
<name>A0A9Q9AZI4_9PEZI</name>
<feature type="transmembrane region" description="Helical" evidence="6">
    <location>
        <begin position="435"/>
        <end position="452"/>
    </location>
</feature>
<feature type="transmembrane region" description="Helical" evidence="6">
    <location>
        <begin position="65"/>
        <end position="88"/>
    </location>
</feature>
<feature type="transmembrane region" description="Helical" evidence="6">
    <location>
        <begin position="498"/>
        <end position="520"/>
    </location>
</feature>
<dbReference type="InterPro" id="IPR020846">
    <property type="entry name" value="MFS_dom"/>
</dbReference>
<dbReference type="SUPFAM" id="SSF103473">
    <property type="entry name" value="MFS general substrate transporter"/>
    <property type="match status" value="1"/>
</dbReference>
<dbReference type="Pfam" id="PF07690">
    <property type="entry name" value="MFS_1"/>
    <property type="match status" value="1"/>
</dbReference>
<dbReference type="InterPro" id="IPR011701">
    <property type="entry name" value="MFS"/>
</dbReference>
<feature type="transmembrane region" description="Helical" evidence="6">
    <location>
        <begin position="337"/>
        <end position="355"/>
    </location>
</feature>
<feature type="domain" description="Major facilitator superfamily (MFS) profile" evidence="7">
    <location>
        <begin position="31"/>
        <end position="525"/>
    </location>
</feature>
<dbReference type="EMBL" id="CP099427">
    <property type="protein sequence ID" value="USW58074.1"/>
    <property type="molecule type" value="Genomic_DNA"/>
</dbReference>
<evidence type="ECO:0000256" key="5">
    <source>
        <dbReference type="SAM" id="MobiDB-lite"/>
    </source>
</evidence>
<feature type="transmembrane region" description="Helical" evidence="6">
    <location>
        <begin position="95"/>
        <end position="116"/>
    </location>
</feature>
<evidence type="ECO:0000256" key="1">
    <source>
        <dbReference type="ARBA" id="ARBA00004141"/>
    </source>
</evidence>
<keyword evidence="9" id="KW-1185">Reference proteome</keyword>
<accession>A0A9Q9AZI4</accession>
<feature type="compositionally biased region" description="Acidic residues" evidence="5">
    <location>
        <begin position="532"/>
        <end position="546"/>
    </location>
</feature>
<organism evidence="8 9">
    <name type="scientific">Septoria linicola</name>
    <dbReference type="NCBI Taxonomy" id="215465"/>
    <lineage>
        <taxon>Eukaryota</taxon>
        <taxon>Fungi</taxon>
        <taxon>Dikarya</taxon>
        <taxon>Ascomycota</taxon>
        <taxon>Pezizomycotina</taxon>
        <taxon>Dothideomycetes</taxon>
        <taxon>Dothideomycetidae</taxon>
        <taxon>Mycosphaerellales</taxon>
        <taxon>Mycosphaerellaceae</taxon>
        <taxon>Septoria</taxon>
    </lineage>
</organism>
<feature type="transmembrane region" description="Helical" evidence="6">
    <location>
        <begin position="228"/>
        <end position="248"/>
    </location>
</feature>
<feature type="transmembrane region" description="Helical" evidence="6">
    <location>
        <begin position="367"/>
        <end position="385"/>
    </location>
</feature>
<evidence type="ECO:0000256" key="6">
    <source>
        <dbReference type="SAM" id="Phobius"/>
    </source>
</evidence>
<feature type="transmembrane region" description="Helical" evidence="6">
    <location>
        <begin position="122"/>
        <end position="141"/>
    </location>
</feature>
<feature type="transmembrane region" description="Helical" evidence="6">
    <location>
        <begin position="296"/>
        <end position="317"/>
    </location>
</feature>
<dbReference type="PANTHER" id="PTHR23501:SF78">
    <property type="entry name" value="MAJOR FACILITATOR SUPERFAMILY (MFS) PROFILE DOMAIN-CONTAINING PROTEIN-RELATED"/>
    <property type="match status" value="1"/>
</dbReference>
<protein>
    <submittedName>
        <fullName evidence="8">Major facilitator superfamily, MFS transporter superfamily</fullName>
    </submittedName>
</protein>
<evidence type="ECO:0000256" key="3">
    <source>
        <dbReference type="ARBA" id="ARBA00022989"/>
    </source>
</evidence>
<sequence length="589" mass="64214">MHETDGMNLEKADGSELQNPLHIQGWKLAGVVISLNVANGVAFIDLLGVTAILPAVSDHFTRGGSIAWAATTQLIGATVGLAVLGYLSDVWSRRLMLLVALGLLVLSALGCGLSHYQDQTDLFCALRAFSGIATGSISNLVNIAQNDFLPARKRLKYQSVQGTSVALGSIVGMMAGAAWATERQWQYLYYLEVGLSMCSVIAIYFFVPPNCKPPGREQIWDVVRTIDLLGIISGIGFIVPGLLLLSKYSLLDRIILILLAAITGVSALCFLALGFLPDRGRVRPIVPFRLFRNRTVATILVQNVLFGATYYSFSYYMPLNLQVVRELPAVVASAYQVPYYVCHGITSTVTALVILRLQKRGMRSYSIIFLVGFAVWTVAMANLAVDSEYQVPGLAIFLMILVGIATGSTFQNSVMAISAEVDNDIKGVAVGDRNMLRFFGGALGTAISSAIFRGQLDKQLPQDLPAEFHIADSAFSHHPFDRLTDAQRTAVQEAYDGAIAWVFYVSAILVGVCFLLCPLIRDGQKKNRVEEEGIEMEESGEDEEMEELKSKSKPASVQGPEIGTALPQAPSSIFNRPFSWEHEHTPQYV</sequence>
<dbReference type="GO" id="GO:0005886">
    <property type="term" value="C:plasma membrane"/>
    <property type="evidence" value="ECO:0007669"/>
    <property type="project" value="TreeGrafter"/>
</dbReference>
<keyword evidence="3 6" id="KW-1133">Transmembrane helix</keyword>
<dbReference type="PROSITE" id="PS50850">
    <property type="entry name" value="MFS"/>
    <property type="match status" value="1"/>
</dbReference>
<feature type="transmembrane region" description="Helical" evidence="6">
    <location>
        <begin position="254"/>
        <end position="276"/>
    </location>
</feature>
<feature type="transmembrane region" description="Helical" evidence="6">
    <location>
        <begin position="391"/>
        <end position="414"/>
    </location>
</feature>
<dbReference type="PANTHER" id="PTHR23501">
    <property type="entry name" value="MAJOR FACILITATOR SUPERFAMILY"/>
    <property type="match status" value="1"/>
</dbReference>
<keyword evidence="4 6" id="KW-0472">Membrane</keyword>
<reference evidence="8" key="1">
    <citation type="submission" date="2022-06" db="EMBL/GenBank/DDBJ databases">
        <title>Complete genome sequences of two strains of the flax pathogen Septoria linicola.</title>
        <authorList>
            <person name="Lapalu N."/>
            <person name="Simon A."/>
            <person name="Demenou B."/>
            <person name="Paumier D."/>
            <person name="Guillot M.-P."/>
            <person name="Gout L."/>
            <person name="Valade R."/>
        </authorList>
    </citation>
    <scope>NUCLEOTIDE SEQUENCE</scope>
    <source>
        <strain evidence="8">SE15195</strain>
    </source>
</reference>
<feature type="transmembrane region" description="Helical" evidence="6">
    <location>
        <begin position="187"/>
        <end position="207"/>
    </location>
</feature>
<evidence type="ECO:0000256" key="2">
    <source>
        <dbReference type="ARBA" id="ARBA00022692"/>
    </source>
</evidence>